<feature type="region of interest" description="Disordered" evidence="1">
    <location>
        <begin position="499"/>
        <end position="523"/>
    </location>
</feature>
<feature type="transmembrane region" description="Helical" evidence="2">
    <location>
        <begin position="224"/>
        <end position="248"/>
    </location>
</feature>
<gene>
    <name evidence="3" type="ORF">NEDG_01541</name>
</gene>
<evidence type="ECO:0000256" key="2">
    <source>
        <dbReference type="SAM" id="Phobius"/>
    </source>
</evidence>
<keyword evidence="2" id="KW-1133">Transmembrane helix</keyword>
<name>A0A177EDG0_9MICR</name>
<keyword evidence="2" id="KW-0812">Transmembrane</keyword>
<dbReference type="AlphaFoldDB" id="A0A177EDG0"/>
<dbReference type="GeneID" id="93647891"/>
<protein>
    <submittedName>
        <fullName evidence="3">Uncharacterized protein</fullName>
    </submittedName>
</protein>
<accession>A0A177EDG0</accession>
<evidence type="ECO:0000313" key="4">
    <source>
        <dbReference type="Proteomes" id="UP000185944"/>
    </source>
</evidence>
<sequence>MLNLAIQKMQVFRLKKMLSTARKRMIPDINAAWATICPLSREILDAAKEYPNNSTSADNNRNTSIAYLDDLLSALSTPNTERYRDAISLSHQCLESNARKGIDQIFTSISKLPKKDGEKYRLDRLYNCKNVYETIIVNFIFLRRAAIEIATTEYHNQDVSHVSAYIEHLNVLLDEIEVSLKRLKDLTRQSDPVVSAKVYRAFYMAFHKASKSAKRAKAECEYSCVDVGIFTLIFLAPYFALMWFPLAIAAGYKLPIYGPWLSFPILLLFGLVTTISIVYSRFLGLTQCESSSMFMSFDTVWPLITYITVIVLTVFFVRHGILFGISCMPPVVGGILVAVVSLVGLVMHGLELKNLLFCPNTKKCRVKPIVLGLTVLGFVAILMLNIHHVYGIFNPPGISRLSPKLPQNTFASGLDTRCLYPAQPEYAYNGRNGTGVPTRIQGPYQQEPYQQEPYQQEAYQQEAYQQEAYQQEPRYIAPQSVPKPINGYNNDFRFLETSQGTNEELKWNGNPLGEAARTQDINQ</sequence>
<reference evidence="3 4" key="1">
    <citation type="submission" date="2016-02" db="EMBL/GenBank/DDBJ databases">
        <title>Discovery of a natural microsporidian pathogen with a broad tissue tropism in Caenorhabditis elegans.</title>
        <authorList>
            <person name="Luallen R.J."/>
            <person name="Reinke A.W."/>
            <person name="Tong L."/>
            <person name="Botts M.R."/>
            <person name="Felix M.-A."/>
            <person name="Troemel E.R."/>
        </authorList>
    </citation>
    <scope>NUCLEOTIDE SEQUENCE [LARGE SCALE GENOMIC DNA]</scope>
    <source>
        <strain evidence="3 4">JUm2807</strain>
    </source>
</reference>
<proteinExistence type="predicted"/>
<evidence type="ECO:0000313" key="3">
    <source>
        <dbReference type="EMBL" id="OAG29994.1"/>
    </source>
</evidence>
<keyword evidence="4" id="KW-1185">Reference proteome</keyword>
<feature type="transmembrane region" description="Helical" evidence="2">
    <location>
        <begin position="370"/>
        <end position="393"/>
    </location>
</feature>
<feature type="transmembrane region" description="Helical" evidence="2">
    <location>
        <begin position="331"/>
        <end position="350"/>
    </location>
</feature>
<feature type="transmembrane region" description="Helical" evidence="2">
    <location>
        <begin position="300"/>
        <end position="325"/>
    </location>
</feature>
<evidence type="ECO:0000256" key="1">
    <source>
        <dbReference type="SAM" id="MobiDB-lite"/>
    </source>
</evidence>
<keyword evidence="2" id="KW-0472">Membrane</keyword>
<organism evidence="3 4">
    <name type="scientific">Nematocida displodere</name>
    <dbReference type="NCBI Taxonomy" id="1805483"/>
    <lineage>
        <taxon>Eukaryota</taxon>
        <taxon>Fungi</taxon>
        <taxon>Fungi incertae sedis</taxon>
        <taxon>Microsporidia</taxon>
        <taxon>Nematocida</taxon>
    </lineage>
</organism>
<dbReference type="VEuPathDB" id="MicrosporidiaDB:NEDG_01541"/>
<dbReference type="RefSeq" id="XP_067544546.1">
    <property type="nucleotide sequence ID" value="XM_067688959.1"/>
</dbReference>
<comment type="caution">
    <text evidence="3">The sequence shown here is derived from an EMBL/GenBank/DDBJ whole genome shotgun (WGS) entry which is preliminary data.</text>
</comment>
<dbReference type="EMBL" id="LTDL01000038">
    <property type="protein sequence ID" value="OAG29994.1"/>
    <property type="molecule type" value="Genomic_DNA"/>
</dbReference>
<dbReference type="Proteomes" id="UP000185944">
    <property type="component" value="Unassembled WGS sequence"/>
</dbReference>
<feature type="transmembrane region" description="Helical" evidence="2">
    <location>
        <begin position="260"/>
        <end position="279"/>
    </location>
</feature>